<dbReference type="Gene3D" id="2.60.120.10">
    <property type="entry name" value="Jelly Rolls"/>
    <property type="match status" value="1"/>
</dbReference>
<feature type="domain" description="HTH crp-type" evidence="4">
    <location>
        <begin position="134"/>
        <end position="207"/>
    </location>
</feature>
<sequence>MICLEYLESVNISFNIEILRPNDSIIITSFLQDTQTVIILDGFIQLLKIFTNGEIICTQLLKANHIIQLSNSKSKLLNYHYKANAITKTALVSIPIKEFTKKTSETQKSIERFKKLYTNNQANHNMMTHILCHRNTKKRIIQLLLILSKEFGQYKNQYITIPFYLSHSTLSIITGSNRVNITRIMNELKNKNVIAYDNQKLIIYNILKLSQS</sequence>
<dbReference type="GO" id="GO:0003677">
    <property type="term" value="F:DNA binding"/>
    <property type="evidence" value="ECO:0007669"/>
    <property type="project" value="UniProtKB-KW"/>
</dbReference>
<dbReference type="SUPFAM" id="SSF51206">
    <property type="entry name" value="cAMP-binding domain-like"/>
    <property type="match status" value="1"/>
</dbReference>
<gene>
    <name evidence="5" type="primary">ntcA</name>
</gene>
<evidence type="ECO:0000256" key="2">
    <source>
        <dbReference type="ARBA" id="ARBA00023125"/>
    </source>
</evidence>
<dbReference type="InterPro" id="IPR014710">
    <property type="entry name" value="RmlC-like_jellyroll"/>
</dbReference>
<dbReference type="SUPFAM" id="SSF46785">
    <property type="entry name" value="Winged helix' DNA-binding domain"/>
    <property type="match status" value="1"/>
</dbReference>
<keyword evidence="2" id="KW-0238">DNA-binding</keyword>
<proteinExistence type="predicted"/>
<organism evidence="5">
    <name type="scientific">Lithothamnion sp</name>
    <dbReference type="NCBI Taxonomy" id="1940749"/>
    <lineage>
        <taxon>Eukaryota</taxon>
        <taxon>Rhodophyta</taxon>
        <taxon>Florideophyceae</taxon>
        <taxon>Corallinophycidae</taxon>
        <taxon>Hapalidiales</taxon>
        <taxon>Hapalidiaceae</taxon>
        <taxon>Melobesioideae</taxon>
        <taxon>Lithothamnion</taxon>
    </lineage>
</organism>
<geneLocation type="plastid" evidence="5"/>
<keyword evidence="3" id="KW-0804">Transcription</keyword>
<evidence type="ECO:0000259" key="4">
    <source>
        <dbReference type="PROSITE" id="PS51063"/>
    </source>
</evidence>
<name>A0A3G3MG39_9FLOR</name>
<protein>
    <submittedName>
        <fullName evidence="5">Global nitrogen transcriptional regulator</fullName>
    </submittedName>
</protein>
<dbReference type="PROSITE" id="PS51063">
    <property type="entry name" value="HTH_CRP_2"/>
    <property type="match status" value="1"/>
</dbReference>
<dbReference type="GO" id="GO:0006355">
    <property type="term" value="P:regulation of DNA-templated transcription"/>
    <property type="evidence" value="ECO:0007669"/>
    <property type="project" value="InterPro"/>
</dbReference>
<keyword evidence="5" id="KW-0934">Plastid</keyword>
<dbReference type="EMBL" id="MH281627">
    <property type="protein sequence ID" value="AYR05787.1"/>
    <property type="molecule type" value="Genomic_DNA"/>
</dbReference>
<dbReference type="InterPro" id="IPR018490">
    <property type="entry name" value="cNMP-bd_dom_sf"/>
</dbReference>
<keyword evidence="1" id="KW-0805">Transcription regulation</keyword>
<evidence type="ECO:0000313" key="5">
    <source>
        <dbReference type="EMBL" id="AYR05787.1"/>
    </source>
</evidence>
<evidence type="ECO:0000256" key="1">
    <source>
        <dbReference type="ARBA" id="ARBA00023015"/>
    </source>
</evidence>
<dbReference type="AlphaFoldDB" id="A0A3G3MG39"/>
<accession>A0A3G3MG39</accession>
<reference evidence="5" key="1">
    <citation type="journal article" date="2018" name="Genome Biol. Evol.">
        <title>Mitochondrial and Plastid Genomes from Coralline Red Algae Provide Insights into the Incongruent Evolutionary Histories of Organelles.</title>
        <authorList>
            <person name="Lee J."/>
            <person name="Song H.J."/>
            <person name="In Park S."/>
            <person name="Lee Y.M."/>
            <person name="Jeong S.Y."/>
            <person name="Oh Cho T."/>
            <person name="Kim J.H."/>
            <person name="Choi H.G."/>
            <person name="Choi C.G."/>
            <person name="Nelson W.A."/>
            <person name="Fredericq S."/>
            <person name="Bhattacharya D."/>
            <person name="Su Yoon H."/>
        </authorList>
    </citation>
    <scope>NUCLEOTIDE SEQUENCE</scope>
</reference>
<dbReference type="InterPro" id="IPR036390">
    <property type="entry name" value="WH_DNA-bd_sf"/>
</dbReference>
<dbReference type="Pfam" id="PF13545">
    <property type="entry name" value="HTH_Crp_2"/>
    <property type="match status" value="1"/>
</dbReference>
<evidence type="ECO:0000256" key="3">
    <source>
        <dbReference type="ARBA" id="ARBA00023163"/>
    </source>
</evidence>
<dbReference type="InterPro" id="IPR012318">
    <property type="entry name" value="HTH_CRP"/>
</dbReference>